<dbReference type="HOGENOM" id="CLU_860002_0_0_6"/>
<sequence length="323" mass="33117">MIEFDRIKHRLHILFKIAFLIGVIGLPARVSATPLFSASAGAGQNNDSQTNNSGVTAGASYNREREWGIEQSAGLAYADTGRMGAFGSASVQPQLYEYDQGLFGYGRLTSSGGGSALIRFDDIVFSGAVNGASSALVSTNIFIEGILNASGSSFGRGLSSANVSVSYGLGVPGPGSTAVLQTIGTDSYGYNNGTFSSSTSGIFSVLQPTEAQGFSRFFESPTFEVPLNTPVSLGIQLAASASVSTQDGGNMSALADFSHSLILGHGEPVFVLPDGVTANSVGAGIVNNRIPSQLTVPIPPAGGLLASALTALISLSASRRKMT</sequence>
<dbReference type="RefSeq" id="WP_013819359.1">
    <property type="nucleotide sequence ID" value="NC_015572.1"/>
</dbReference>
<proteinExistence type="predicted"/>
<gene>
    <name evidence="1" type="ordered locus">Metme_2741</name>
</gene>
<keyword evidence="2" id="KW-1185">Reference proteome</keyword>
<protein>
    <submittedName>
        <fullName evidence="1">Uncharacterized protein</fullName>
    </submittedName>
</protein>
<reference evidence="1 2" key="1">
    <citation type="journal article" date="2011" name="J. Bacteriol.">
        <title>Complete Genome Sequence of the Aerobic Marine Methanotroph Methylomonas methanica MC09.</title>
        <authorList>
            <person name="Boden R."/>
            <person name="Cunliffe M."/>
            <person name="Scanlan J."/>
            <person name="Moussard H."/>
            <person name="Kits K.D."/>
            <person name="Klotz M.G."/>
            <person name="Jetten M.S."/>
            <person name="Vuilleumier S."/>
            <person name="Han J."/>
            <person name="Peters L."/>
            <person name="Mikhailova N."/>
            <person name="Teshima H."/>
            <person name="Tapia R."/>
            <person name="Kyrpides N."/>
            <person name="Ivanova N."/>
            <person name="Pagani I."/>
            <person name="Cheng J.F."/>
            <person name="Goodwin L."/>
            <person name="Han C."/>
            <person name="Hauser L."/>
            <person name="Land M.L."/>
            <person name="Lapidus A."/>
            <person name="Lucas S."/>
            <person name="Pitluck S."/>
            <person name="Woyke T."/>
            <person name="Stein L."/>
            <person name="Murrell J.C."/>
        </authorList>
    </citation>
    <scope>NUCLEOTIDE SEQUENCE [LARGE SCALE GENOMIC DNA]</scope>
    <source>
        <strain evidence="1 2">MC09</strain>
    </source>
</reference>
<reference evidence="2" key="3">
    <citation type="submission" date="2011-05" db="EMBL/GenBank/DDBJ databases">
        <title>Complete sequence of Methylomonas methanica MC09.</title>
        <authorList>
            <consortium name="US DOE Joint Genome Institute"/>
            <person name="Lucas S."/>
            <person name="Han J."/>
            <person name="Lapidus A."/>
            <person name="Cheng J.-F."/>
            <person name="Goodwin L."/>
            <person name="Pitluck S."/>
            <person name="Peters L."/>
            <person name="Mikhailova N."/>
            <person name="Teshima H."/>
            <person name="Han C."/>
            <person name="Tapia R."/>
            <person name="Land M."/>
            <person name="Hauser L."/>
            <person name="Kyrpides N."/>
            <person name="Ivanova N."/>
            <person name="Pagani I."/>
            <person name="Stein L."/>
            <person name="Woyke T."/>
        </authorList>
    </citation>
    <scope>NUCLEOTIDE SEQUENCE [LARGE SCALE GENOMIC DNA]</scope>
    <source>
        <strain evidence="2">MC09</strain>
    </source>
</reference>
<dbReference type="AlphaFoldDB" id="F9ZZ98"/>
<accession>F9ZZ98</accession>
<evidence type="ECO:0000313" key="2">
    <source>
        <dbReference type="Proteomes" id="UP000008888"/>
    </source>
</evidence>
<dbReference type="Proteomes" id="UP000008888">
    <property type="component" value="Chromosome"/>
</dbReference>
<organism evidence="1 2">
    <name type="scientific">Methylomonas methanica (strain DSM 25384 / MC09)</name>
    <dbReference type="NCBI Taxonomy" id="857087"/>
    <lineage>
        <taxon>Bacteria</taxon>
        <taxon>Pseudomonadati</taxon>
        <taxon>Pseudomonadota</taxon>
        <taxon>Gammaproteobacteria</taxon>
        <taxon>Methylococcales</taxon>
        <taxon>Methylococcaceae</taxon>
        <taxon>Methylomonas</taxon>
    </lineage>
</organism>
<dbReference type="EMBL" id="CP002738">
    <property type="protein sequence ID" value="AEG01124.1"/>
    <property type="molecule type" value="Genomic_DNA"/>
</dbReference>
<dbReference type="KEGG" id="mmt:Metme_2741"/>
<evidence type="ECO:0000313" key="1">
    <source>
        <dbReference type="EMBL" id="AEG01124.1"/>
    </source>
</evidence>
<reference key="2">
    <citation type="submission" date="2011-05" db="EMBL/GenBank/DDBJ databases">
        <title>Complete genome sequence of the aerobic marine methanotroph Methylomonas methanica MC09.</title>
        <authorList>
            <person name="Boden R."/>
            <person name="Cunliffe M."/>
            <person name="Scanlan J."/>
            <person name="Moussard H."/>
            <person name="Kits K.D."/>
            <person name="Klotz M."/>
            <person name="Jetten M."/>
            <person name="Vuilleumier S."/>
            <person name="Han J."/>
            <person name="Peters L."/>
            <person name="Mikhailova N."/>
            <person name="Teshima H."/>
            <person name="Tapia R."/>
            <person name="Kyrpides N."/>
            <person name="Ivanova N."/>
            <person name="Pagani I."/>
            <person name="Cheng J.-F."/>
            <person name="Goodwin L."/>
            <person name="Han C."/>
            <person name="Hauser L."/>
            <person name="Land M."/>
            <person name="Lapidus A."/>
            <person name="Lucas S."/>
            <person name="Pitluck S."/>
            <person name="Woyke T."/>
            <person name="Stein L.Y."/>
            <person name="Murrell C."/>
        </authorList>
    </citation>
    <scope>NUCLEOTIDE SEQUENCE</scope>
    <source>
        <strain>MC09</strain>
    </source>
</reference>
<name>F9ZZ98_METMM</name>